<keyword evidence="3" id="KW-1185">Reference proteome</keyword>
<sequence length="359" mass="40807">MKKIIYTFLFLALLTPSVSNAQEVIGAIKDMWSYPVVYSFDEEVTWYFDLAGTSAVENEDFYIWIWSPSEPDAGNFNSSSDFAKLTYEGDMIWSFTLTPTEYFSRTPEEIRNSDGFWFFLKDKTGTKQTEVTQMKYTDFSAFYDAGEIMKAYPSRPSLNEGVSILFNSNLVEGFENANNVYFHSGLNNWAVPMEYQAWVPERVEKTRTTNLGNGFYKMDLIPSEYYGVEPDFVMENIVFLFVAEDWTAVGPDLILNAAEDIPPPPAEFRFFPLQLSKKDFLGVIRINNERGVNSLHYTVNAGPKVITGEFTGNTTEIKGFIDLVTALKDVENVSEIHVVIEDNNGRVITDTTIPLIPLD</sequence>
<proteinExistence type="predicted"/>
<reference evidence="2 3" key="1">
    <citation type="submission" date="2016-10" db="EMBL/GenBank/DDBJ databases">
        <authorList>
            <person name="de Groot N.N."/>
        </authorList>
    </citation>
    <scope>NUCLEOTIDE SEQUENCE [LARGE SCALE GENOMIC DNA]</scope>
    <source>
        <strain evidence="2 3">DSM 23553</strain>
    </source>
</reference>
<dbReference type="AlphaFoldDB" id="A0A1H5MR26"/>
<feature type="chain" id="PRO_5011473845" evidence="1">
    <location>
        <begin position="22"/>
        <end position="359"/>
    </location>
</feature>
<evidence type="ECO:0000313" key="2">
    <source>
        <dbReference type="EMBL" id="SEE91829.1"/>
    </source>
</evidence>
<name>A0A1H5MR26_9FLAO</name>
<protein>
    <submittedName>
        <fullName evidence="2">Uncharacterized protein</fullName>
    </submittedName>
</protein>
<dbReference type="RefSeq" id="WP_093113022.1">
    <property type="nucleotide sequence ID" value="NZ_FNGG01000003.1"/>
</dbReference>
<feature type="signal peptide" evidence="1">
    <location>
        <begin position="1"/>
        <end position="21"/>
    </location>
</feature>
<gene>
    <name evidence="2" type="ORF">SAMN04488034_10355</name>
</gene>
<organism evidence="2 3">
    <name type="scientific">Salinimicrobium catena</name>
    <dbReference type="NCBI Taxonomy" id="390640"/>
    <lineage>
        <taxon>Bacteria</taxon>
        <taxon>Pseudomonadati</taxon>
        <taxon>Bacteroidota</taxon>
        <taxon>Flavobacteriia</taxon>
        <taxon>Flavobacteriales</taxon>
        <taxon>Flavobacteriaceae</taxon>
        <taxon>Salinimicrobium</taxon>
    </lineage>
</organism>
<accession>A0A1H5MR26</accession>
<keyword evidence="1" id="KW-0732">Signal</keyword>
<dbReference type="OrthoDB" id="1305498at2"/>
<evidence type="ECO:0000256" key="1">
    <source>
        <dbReference type="SAM" id="SignalP"/>
    </source>
</evidence>
<dbReference type="Proteomes" id="UP000199448">
    <property type="component" value="Unassembled WGS sequence"/>
</dbReference>
<dbReference type="STRING" id="390640.SAMN04488034_10355"/>
<evidence type="ECO:0000313" key="3">
    <source>
        <dbReference type="Proteomes" id="UP000199448"/>
    </source>
</evidence>
<dbReference type="EMBL" id="FNUG01000003">
    <property type="protein sequence ID" value="SEE91829.1"/>
    <property type="molecule type" value="Genomic_DNA"/>
</dbReference>